<comment type="subcellular location">
    <subcellularLocation>
        <location evidence="1 10">Endoplasmic reticulum membrane</location>
        <topology evidence="1 10">Single-pass membrane protein</topology>
    </subcellularLocation>
</comment>
<keyword evidence="5" id="KW-0812">Transmembrane</keyword>
<sequence>MLSLYFVVTWLCLIFCGASQEDGVGCGFTSPWLESVVMSMKLTKQGFHRDLVYELRHEPTSHPVKALLLHRLPNGVYMDQYQLADLREEMGLQVLLDSALDLEAPAHVSSAFSALVFLSPPEPLQAAVPVHGRYHKASSSGGWERVIIEPPRLLLRSENCDIVDTGIPHRVVDAPCTIQNQSLCSWLEVYGLQVPSVSVELPVGDSSLIIPKRAESRFRGEKVRSCCRSGLPISQVPWKFAEWSCTVPISLLLICPCISPDLNRATLPFFSLFLPVLLLLLNHV</sequence>
<dbReference type="GO" id="GO:0006506">
    <property type="term" value="P:GPI anchor biosynthetic process"/>
    <property type="evidence" value="ECO:0007669"/>
    <property type="project" value="UniProtKB-UniPathway"/>
</dbReference>
<feature type="signal peptide" evidence="10">
    <location>
        <begin position="1"/>
        <end position="20"/>
    </location>
</feature>
<dbReference type="InterPro" id="IPR013233">
    <property type="entry name" value="PIG-X/PBN1"/>
</dbReference>
<evidence type="ECO:0000256" key="5">
    <source>
        <dbReference type="ARBA" id="ARBA00022692"/>
    </source>
</evidence>
<dbReference type="PANTHER" id="PTHR28650">
    <property type="entry name" value="PHOSPHATIDYLINOSITOL-GLYCAN BIOSYNTHESIS CLASS X PROTEIN"/>
    <property type="match status" value="1"/>
</dbReference>
<evidence type="ECO:0000256" key="10">
    <source>
        <dbReference type="RuleBase" id="RU366056"/>
    </source>
</evidence>
<reference evidence="11 12" key="1">
    <citation type="submission" date="2020-02" db="EMBL/GenBank/DDBJ databases">
        <title>A chromosome-scale genome assembly of the black bullhead catfish (Ameiurus melas).</title>
        <authorList>
            <person name="Wen M."/>
            <person name="Zham M."/>
            <person name="Cabau C."/>
            <person name="Klopp C."/>
            <person name="Donnadieu C."/>
            <person name="Roques C."/>
            <person name="Bouchez O."/>
            <person name="Lampietro C."/>
            <person name="Jouanno E."/>
            <person name="Herpin A."/>
            <person name="Louis A."/>
            <person name="Berthelot C."/>
            <person name="Parey E."/>
            <person name="Roest-Crollius H."/>
            <person name="Braasch I."/>
            <person name="Postlethwait J."/>
            <person name="Robinson-Rechavi M."/>
            <person name="Echchiki A."/>
            <person name="Begum T."/>
            <person name="Montfort J."/>
            <person name="Schartl M."/>
            <person name="Bobe J."/>
            <person name="Guiguen Y."/>
        </authorList>
    </citation>
    <scope>NUCLEOTIDE SEQUENCE [LARGE SCALE GENOMIC DNA]</scope>
    <source>
        <strain evidence="11">M_S1</strain>
        <tissue evidence="11">Blood</tissue>
    </source>
</reference>
<proteinExistence type="inferred from homology"/>
<dbReference type="PANTHER" id="PTHR28650:SF1">
    <property type="entry name" value="PHOSPHATIDYLINOSITOL-GLYCAN BIOSYNTHESIS CLASS X PROTEIN"/>
    <property type="match status" value="1"/>
</dbReference>
<gene>
    <name evidence="11" type="ORF">AMELA_G00136700</name>
</gene>
<evidence type="ECO:0000256" key="7">
    <source>
        <dbReference type="ARBA" id="ARBA00022989"/>
    </source>
</evidence>
<keyword evidence="8" id="KW-0472">Membrane</keyword>
<keyword evidence="10" id="KW-0732">Signal</keyword>
<dbReference type="UniPathway" id="UPA00196"/>
<evidence type="ECO:0000256" key="4">
    <source>
        <dbReference type="ARBA" id="ARBA00022502"/>
    </source>
</evidence>
<dbReference type="EMBL" id="JAAGNN010000011">
    <property type="protein sequence ID" value="KAF4083150.1"/>
    <property type="molecule type" value="Genomic_DNA"/>
</dbReference>
<keyword evidence="6 10" id="KW-0256">Endoplasmic reticulum</keyword>
<comment type="function">
    <text evidence="10">Stabilizing subunit of the glycosylphosphatidylinositol-mannosyltransferase I complex which catalyzes the transfer of the first mannose, via an alpha-1,4 bond from a dolichol-phosphate-mannose (Dol-P-Man) to the glucosaminyl acyl phosphatidylinositol (GlcN-(acyl)PI) intermediate to generate alpha-D-Man-(1-&gt;4)-alpha-D-GlcN-(1-&gt;6)-(1-radyl,2-acyl-sn-glycero-3-phospho)-2-acyl-inositol and participates in the sixth step of the glycosylphosphatidylinositol-anchor biosynthesis. Probably acts by stabilizing the mannosyltransferase PIGM.</text>
</comment>
<accession>A0A7J6AKE5</accession>
<evidence type="ECO:0000256" key="1">
    <source>
        <dbReference type="ARBA" id="ARBA00004389"/>
    </source>
</evidence>
<keyword evidence="12" id="KW-1185">Reference proteome</keyword>
<dbReference type="Pfam" id="PF08320">
    <property type="entry name" value="PIG-X"/>
    <property type="match status" value="1"/>
</dbReference>
<evidence type="ECO:0000256" key="6">
    <source>
        <dbReference type="ARBA" id="ARBA00022824"/>
    </source>
</evidence>
<evidence type="ECO:0000313" key="12">
    <source>
        <dbReference type="Proteomes" id="UP000593565"/>
    </source>
</evidence>
<comment type="caution">
    <text evidence="11">The sequence shown here is derived from an EMBL/GenBank/DDBJ whole genome shotgun (WGS) entry which is preliminary data.</text>
</comment>
<organism evidence="11 12">
    <name type="scientific">Ameiurus melas</name>
    <name type="common">Black bullhead</name>
    <name type="synonym">Silurus melas</name>
    <dbReference type="NCBI Taxonomy" id="219545"/>
    <lineage>
        <taxon>Eukaryota</taxon>
        <taxon>Metazoa</taxon>
        <taxon>Chordata</taxon>
        <taxon>Craniata</taxon>
        <taxon>Vertebrata</taxon>
        <taxon>Euteleostomi</taxon>
        <taxon>Actinopterygii</taxon>
        <taxon>Neopterygii</taxon>
        <taxon>Teleostei</taxon>
        <taxon>Ostariophysi</taxon>
        <taxon>Siluriformes</taxon>
        <taxon>Ictaluridae</taxon>
        <taxon>Ameiurus</taxon>
    </lineage>
</organism>
<comment type="similarity">
    <text evidence="3 10">Belongs to the PIGX family.</text>
</comment>
<feature type="chain" id="PRO_5029951912" description="Phosphatidylinositol-glycan biosynthesis class X protein" evidence="10">
    <location>
        <begin position="21"/>
        <end position="284"/>
    </location>
</feature>
<dbReference type="AlphaFoldDB" id="A0A7J6AKE5"/>
<evidence type="ECO:0000313" key="11">
    <source>
        <dbReference type="EMBL" id="KAF4083150.1"/>
    </source>
</evidence>
<protein>
    <recommendedName>
        <fullName evidence="10">Phosphatidylinositol-glycan biosynthesis class X protein</fullName>
    </recommendedName>
</protein>
<keyword evidence="4 10" id="KW-0337">GPI-anchor biosynthesis</keyword>
<evidence type="ECO:0000256" key="2">
    <source>
        <dbReference type="ARBA" id="ARBA00004687"/>
    </source>
</evidence>
<dbReference type="Proteomes" id="UP000593565">
    <property type="component" value="Unassembled WGS sequence"/>
</dbReference>
<name>A0A7J6AKE5_AMEME</name>
<evidence type="ECO:0000256" key="3">
    <source>
        <dbReference type="ARBA" id="ARBA00010345"/>
    </source>
</evidence>
<evidence type="ECO:0000256" key="9">
    <source>
        <dbReference type="ARBA" id="ARBA00023180"/>
    </source>
</evidence>
<dbReference type="InterPro" id="IPR040039">
    <property type="entry name" value="PIGX"/>
</dbReference>
<dbReference type="SMART" id="SM00780">
    <property type="entry name" value="PIG-X"/>
    <property type="match status" value="1"/>
</dbReference>
<keyword evidence="7" id="KW-1133">Transmembrane helix</keyword>
<dbReference type="GO" id="GO:0005789">
    <property type="term" value="C:endoplasmic reticulum membrane"/>
    <property type="evidence" value="ECO:0007669"/>
    <property type="project" value="UniProtKB-SubCell"/>
</dbReference>
<keyword evidence="9" id="KW-0325">Glycoprotein</keyword>
<evidence type="ECO:0000256" key="8">
    <source>
        <dbReference type="ARBA" id="ARBA00023136"/>
    </source>
</evidence>
<comment type="pathway">
    <text evidence="2 10">Glycolipid biosynthesis; glycosylphosphatidylinositol-anchor biosynthesis.</text>
</comment>